<gene>
    <name evidence="1" type="ORF">CRENPOLYSF1_80037</name>
</gene>
<name>A0A1R4HIP5_9GAMM</name>
<organism evidence="1 2">
    <name type="scientific">Crenothrix polyspora</name>
    <dbReference type="NCBI Taxonomy" id="360316"/>
    <lineage>
        <taxon>Bacteria</taxon>
        <taxon>Pseudomonadati</taxon>
        <taxon>Pseudomonadota</taxon>
        <taxon>Gammaproteobacteria</taxon>
        <taxon>Methylococcales</taxon>
        <taxon>Crenotrichaceae</taxon>
        <taxon>Crenothrix</taxon>
    </lineage>
</organism>
<dbReference type="EMBL" id="FUKI01000159">
    <property type="protein sequence ID" value="SJM95881.1"/>
    <property type="molecule type" value="Genomic_DNA"/>
</dbReference>
<evidence type="ECO:0000313" key="1">
    <source>
        <dbReference type="EMBL" id="SJM95881.1"/>
    </source>
</evidence>
<sequence>MLIVLGIRKYGYSLKVGQFQVKPFMVSLSNHDRLNRPLFDRLWAHG</sequence>
<keyword evidence="2" id="KW-1185">Reference proteome</keyword>
<dbReference type="AlphaFoldDB" id="A0A1R4HIP5"/>
<dbReference type="Proteomes" id="UP000195667">
    <property type="component" value="Unassembled WGS sequence"/>
</dbReference>
<evidence type="ECO:0000313" key="2">
    <source>
        <dbReference type="Proteomes" id="UP000195667"/>
    </source>
</evidence>
<protein>
    <submittedName>
        <fullName evidence="1">Uncharacterized protein</fullName>
    </submittedName>
</protein>
<accession>A0A1R4HIP5</accession>
<proteinExistence type="predicted"/>
<reference evidence="2" key="1">
    <citation type="submission" date="2017-02" db="EMBL/GenBank/DDBJ databases">
        <authorList>
            <person name="Daims H."/>
        </authorList>
    </citation>
    <scope>NUCLEOTIDE SEQUENCE [LARGE SCALE GENOMIC DNA]</scope>
</reference>